<dbReference type="GO" id="GO:0031412">
    <property type="term" value="P:gas vesicle organization"/>
    <property type="evidence" value="ECO:0007669"/>
    <property type="project" value="InterPro"/>
</dbReference>
<feature type="region of interest" description="Disordered" evidence="4">
    <location>
        <begin position="253"/>
        <end position="325"/>
    </location>
</feature>
<dbReference type="EMBL" id="VAWE01000001">
    <property type="protein sequence ID" value="TLQ42282.1"/>
    <property type="molecule type" value="Genomic_DNA"/>
</dbReference>
<accession>A0A5R9DZX4</accession>
<protein>
    <submittedName>
        <fullName evidence="5">GvpL/GvpF family gas vesicle protein</fullName>
    </submittedName>
</protein>
<dbReference type="PANTHER" id="PTHR36852">
    <property type="entry name" value="PROTEIN GVPL 2"/>
    <property type="match status" value="1"/>
</dbReference>
<dbReference type="OrthoDB" id="146444at2"/>
<organism evidence="5 6">
    <name type="scientific">Streptomyces marianii</name>
    <dbReference type="NCBI Taxonomy" id="1817406"/>
    <lineage>
        <taxon>Bacteria</taxon>
        <taxon>Bacillati</taxon>
        <taxon>Actinomycetota</taxon>
        <taxon>Actinomycetes</taxon>
        <taxon>Kitasatosporales</taxon>
        <taxon>Streptomycetaceae</taxon>
        <taxon>Streptomyces</taxon>
    </lineage>
</organism>
<evidence type="ECO:0000256" key="2">
    <source>
        <dbReference type="ARBA" id="ARBA00035108"/>
    </source>
</evidence>
<feature type="region of interest" description="Disordered" evidence="4">
    <location>
        <begin position="165"/>
        <end position="184"/>
    </location>
</feature>
<keyword evidence="1" id="KW-0304">Gas vesicle</keyword>
<name>A0A5R9DZX4_9ACTN</name>
<comment type="caution">
    <text evidence="5">The sequence shown here is derived from an EMBL/GenBank/DDBJ whole genome shotgun (WGS) entry which is preliminary data.</text>
</comment>
<evidence type="ECO:0000256" key="1">
    <source>
        <dbReference type="ARBA" id="ARBA00022987"/>
    </source>
</evidence>
<comment type="subcellular location">
    <subcellularLocation>
        <location evidence="2">Gas vesicle</location>
    </subcellularLocation>
</comment>
<comment type="similarity">
    <text evidence="3">Belongs to the gas vesicle GvpF/GvpL family.</text>
</comment>
<dbReference type="PANTHER" id="PTHR36852:SF1">
    <property type="entry name" value="PROTEIN GVPL 2"/>
    <property type="match status" value="1"/>
</dbReference>
<proteinExistence type="inferred from homology"/>
<evidence type="ECO:0000256" key="3">
    <source>
        <dbReference type="ARBA" id="ARBA00035643"/>
    </source>
</evidence>
<feature type="compositionally biased region" description="Basic and acidic residues" evidence="4">
    <location>
        <begin position="170"/>
        <end position="184"/>
    </location>
</feature>
<keyword evidence="6" id="KW-1185">Reference proteome</keyword>
<sequence length="325" mass="34526">MSDRVSYVYAVLREAPGLGEAVAGLAGVAGGPVRLLPLSGVAGLLLAVSPVSSEDFQEEALKRHLEDLRWLESVARAHHAVIERLSARTTVLPLRLATVYLDDERARSALDAQGESLAERLSHLAAHVEWGVKIYVEPSASPVSEPAGPAGSEELSPGRAYLRTRKAQRTVRDTAHRAARTAAERIEETGRRYAAGRARHRVQQGELAAAPGENVLNDAYLVPRDRADEFRDEVSRATEGLDGVRVELTGPWAPYSFSTPPDTAEPVEAEPAGPAQALRGEGPPAGRESGEAARPKGNAVRAKGEPGEAAARSNSPAGNERGAET</sequence>
<reference evidence="5 6" key="1">
    <citation type="submission" date="2019-05" db="EMBL/GenBank/DDBJ databases">
        <title>Streptomyces marianii sp. nov., a novel marine actinomycete from southern coast of India.</title>
        <authorList>
            <person name="Iniyan A.M."/>
            <person name="Wink J."/>
            <person name="Ramprasad E."/>
            <person name="Ramana C.V."/>
            <person name="Bunk B."/>
            <person name="Sproer C."/>
            <person name="Joseph F.-J.R.S."/>
            <person name="Vincent S.G.P."/>
        </authorList>
    </citation>
    <scope>NUCLEOTIDE SEQUENCE [LARGE SCALE GENOMIC DNA]</scope>
    <source>
        <strain evidence="5 6">ICN19</strain>
    </source>
</reference>
<dbReference type="InterPro" id="IPR009430">
    <property type="entry name" value="GvpL/GvpF"/>
</dbReference>
<evidence type="ECO:0000313" key="6">
    <source>
        <dbReference type="Proteomes" id="UP000305921"/>
    </source>
</evidence>
<dbReference type="Proteomes" id="UP000305921">
    <property type="component" value="Unassembled WGS sequence"/>
</dbReference>
<evidence type="ECO:0000313" key="5">
    <source>
        <dbReference type="EMBL" id="TLQ42282.1"/>
    </source>
</evidence>
<gene>
    <name evidence="5" type="ORF">FEF34_02695</name>
</gene>
<dbReference type="GO" id="GO:0031411">
    <property type="term" value="C:gas vesicle"/>
    <property type="evidence" value="ECO:0007669"/>
    <property type="project" value="UniProtKB-SubCell"/>
</dbReference>
<evidence type="ECO:0000256" key="4">
    <source>
        <dbReference type="SAM" id="MobiDB-lite"/>
    </source>
</evidence>
<dbReference type="AlphaFoldDB" id="A0A5R9DZX4"/>
<feature type="compositionally biased region" description="Low complexity" evidence="4">
    <location>
        <begin position="264"/>
        <end position="277"/>
    </location>
</feature>
<dbReference type="RefSeq" id="WP_138051692.1">
    <property type="nucleotide sequence ID" value="NZ_VAWE01000001.1"/>
</dbReference>
<dbReference type="Pfam" id="PF06386">
    <property type="entry name" value="GvpL_GvpF"/>
    <property type="match status" value="1"/>
</dbReference>